<keyword evidence="1" id="KW-0472">Membrane</keyword>
<dbReference type="InterPro" id="IPR007404">
    <property type="entry name" value="YdjM-like"/>
</dbReference>
<dbReference type="AlphaFoldDB" id="A0A6I0F129"/>
<dbReference type="RefSeq" id="WP_151860644.1">
    <property type="nucleotide sequence ID" value="NZ_WBZC01000016.1"/>
</dbReference>
<feature type="transmembrane region" description="Helical" evidence="1">
    <location>
        <begin position="173"/>
        <end position="190"/>
    </location>
</feature>
<protein>
    <submittedName>
        <fullName evidence="2">Metal-dependent hydrolase</fullName>
    </submittedName>
</protein>
<organism evidence="2 3">
    <name type="scientific">Alkaliphilus pronyensis</name>
    <dbReference type="NCBI Taxonomy" id="1482732"/>
    <lineage>
        <taxon>Bacteria</taxon>
        <taxon>Bacillati</taxon>
        <taxon>Bacillota</taxon>
        <taxon>Clostridia</taxon>
        <taxon>Peptostreptococcales</taxon>
        <taxon>Natronincolaceae</taxon>
        <taxon>Alkaliphilus</taxon>
    </lineage>
</organism>
<dbReference type="OrthoDB" id="5459053at2"/>
<accession>A0A6I0F129</accession>
<feature type="transmembrane region" description="Helical" evidence="1">
    <location>
        <begin position="12"/>
        <end position="39"/>
    </location>
</feature>
<dbReference type="Proteomes" id="UP000432715">
    <property type="component" value="Unassembled WGS sequence"/>
</dbReference>
<proteinExistence type="predicted"/>
<dbReference type="PANTHER" id="PTHR35531">
    <property type="entry name" value="INNER MEMBRANE PROTEIN YBCI-RELATED"/>
    <property type="match status" value="1"/>
</dbReference>
<evidence type="ECO:0000256" key="1">
    <source>
        <dbReference type="SAM" id="Phobius"/>
    </source>
</evidence>
<evidence type="ECO:0000313" key="2">
    <source>
        <dbReference type="EMBL" id="KAB3535627.1"/>
    </source>
</evidence>
<evidence type="ECO:0000313" key="3">
    <source>
        <dbReference type="Proteomes" id="UP000432715"/>
    </source>
</evidence>
<feature type="transmembrane region" description="Helical" evidence="1">
    <location>
        <begin position="60"/>
        <end position="78"/>
    </location>
</feature>
<keyword evidence="3" id="KW-1185">Reference proteome</keyword>
<gene>
    <name evidence="2" type="ORF">F8154_05715</name>
</gene>
<name>A0A6I0F129_9FIRM</name>
<keyword evidence="1" id="KW-0812">Transmembrane</keyword>
<keyword evidence="1" id="KW-1133">Transmembrane helix</keyword>
<dbReference type="PANTHER" id="PTHR35531:SF1">
    <property type="entry name" value="INNER MEMBRANE PROTEIN YBCI-RELATED"/>
    <property type="match status" value="1"/>
</dbReference>
<dbReference type="GO" id="GO:0016787">
    <property type="term" value="F:hydrolase activity"/>
    <property type="evidence" value="ECO:0007669"/>
    <property type="project" value="UniProtKB-KW"/>
</dbReference>
<sequence length="191" mass="20671">MTGKTHIALGTAVAVTLFPPAGITATVSLIGGAVVGSLIPDIDHPKAMINQKILPFKNKLFKILLFTSIGLFMLTGGLGPPNDLLKILSIFIIVAGLSSHREFTHSIAGIGVELYICYLITQYYDMYYLSLGLGIGAVIHIIADLFTSNGVALFYPLSKRRIKMPLTLRTNSMVDNIIFIFSTCLLAITLI</sequence>
<dbReference type="Pfam" id="PF04307">
    <property type="entry name" value="YdjM"/>
    <property type="match status" value="1"/>
</dbReference>
<feature type="transmembrane region" description="Helical" evidence="1">
    <location>
        <begin position="130"/>
        <end position="152"/>
    </location>
</feature>
<keyword evidence="2" id="KW-0378">Hydrolase</keyword>
<comment type="caution">
    <text evidence="2">The sequence shown here is derived from an EMBL/GenBank/DDBJ whole genome shotgun (WGS) entry which is preliminary data.</text>
</comment>
<reference evidence="2 3" key="1">
    <citation type="submission" date="2019-10" db="EMBL/GenBank/DDBJ databases">
        <title>Alkaliphilus serpentinus sp. nov. and Alkaliphilus pronyensis sp. nov., two novel anaerobic alkaliphilic species isolated from the serpentinized-hosted hydrothermal field of the Prony Bay (New Caledonia).</title>
        <authorList>
            <person name="Postec A."/>
        </authorList>
    </citation>
    <scope>NUCLEOTIDE SEQUENCE [LARGE SCALE GENOMIC DNA]</scope>
    <source>
        <strain evidence="2 3">LacV</strain>
    </source>
</reference>
<dbReference type="EMBL" id="WBZC01000016">
    <property type="protein sequence ID" value="KAB3535627.1"/>
    <property type="molecule type" value="Genomic_DNA"/>
</dbReference>